<evidence type="ECO:0000313" key="3">
    <source>
        <dbReference type="EMBL" id="KAK5581392.1"/>
    </source>
</evidence>
<keyword evidence="2" id="KW-0812">Transmembrane</keyword>
<evidence type="ECO:0000313" key="4">
    <source>
        <dbReference type="Proteomes" id="UP001344447"/>
    </source>
</evidence>
<feature type="transmembrane region" description="Helical" evidence="2">
    <location>
        <begin position="135"/>
        <end position="154"/>
    </location>
</feature>
<feature type="compositionally biased region" description="Basic and acidic residues" evidence="1">
    <location>
        <begin position="93"/>
        <end position="103"/>
    </location>
</feature>
<proteinExistence type="predicted"/>
<reference evidence="3 4" key="1">
    <citation type="submission" date="2023-11" db="EMBL/GenBank/DDBJ databases">
        <title>Dfirmibasis_genome.</title>
        <authorList>
            <person name="Edelbroek B."/>
            <person name="Kjellin J."/>
            <person name="Jerlstrom-Hultqvist J."/>
            <person name="Soderbom F."/>
        </authorList>
    </citation>
    <scope>NUCLEOTIDE SEQUENCE [LARGE SCALE GENOMIC DNA]</scope>
    <source>
        <strain evidence="3 4">TNS-C-14</strain>
    </source>
</reference>
<dbReference type="EMBL" id="JAVFKY010000002">
    <property type="protein sequence ID" value="KAK5581392.1"/>
    <property type="molecule type" value="Genomic_DNA"/>
</dbReference>
<evidence type="ECO:0000256" key="2">
    <source>
        <dbReference type="SAM" id="Phobius"/>
    </source>
</evidence>
<name>A0AAN7YYP1_9MYCE</name>
<keyword evidence="2" id="KW-0472">Membrane</keyword>
<sequence length="192" mass="21709">MLSRATRLLSTANVCKSMVKNTTIRSFASHGGAPGGSYPGEPKPGTKMVNVKVQIGDAIYSYKHGNFIVDPIQIKELIEEQNSHVHGPGCAHGHHEGDHHDDHHDHIDPDDIEDEFPRGYFLNTPPSVPYPMNPYFLSVLAFAPIIGSLYYLYFIEDKTNKDYENFKEEYLAANPELKQKLYDITHKYPLSH</sequence>
<comment type="caution">
    <text evidence="3">The sequence shown here is derived from an EMBL/GenBank/DDBJ whole genome shotgun (WGS) entry which is preliminary data.</text>
</comment>
<gene>
    <name evidence="3" type="ORF">RB653_001424</name>
</gene>
<accession>A0AAN7YYP1</accession>
<evidence type="ECO:0000256" key="1">
    <source>
        <dbReference type="SAM" id="MobiDB-lite"/>
    </source>
</evidence>
<dbReference type="Proteomes" id="UP001344447">
    <property type="component" value="Unassembled WGS sequence"/>
</dbReference>
<keyword evidence="4" id="KW-1185">Reference proteome</keyword>
<feature type="region of interest" description="Disordered" evidence="1">
    <location>
        <begin position="84"/>
        <end position="103"/>
    </location>
</feature>
<protein>
    <submittedName>
        <fullName evidence="3">Uncharacterized protein</fullName>
    </submittedName>
</protein>
<keyword evidence="2" id="KW-1133">Transmembrane helix</keyword>
<organism evidence="3 4">
    <name type="scientific">Dictyostelium firmibasis</name>
    <dbReference type="NCBI Taxonomy" id="79012"/>
    <lineage>
        <taxon>Eukaryota</taxon>
        <taxon>Amoebozoa</taxon>
        <taxon>Evosea</taxon>
        <taxon>Eumycetozoa</taxon>
        <taxon>Dictyostelia</taxon>
        <taxon>Dictyosteliales</taxon>
        <taxon>Dictyosteliaceae</taxon>
        <taxon>Dictyostelium</taxon>
    </lineage>
</organism>
<dbReference type="AlphaFoldDB" id="A0AAN7YYP1"/>